<reference evidence="1 2" key="1">
    <citation type="submission" date="2016-11" db="EMBL/GenBank/DDBJ databases">
        <title>Trade-off between light-utilization and light-protection in marine flavobacteria.</title>
        <authorList>
            <person name="Kumagai Y."/>
        </authorList>
    </citation>
    <scope>NUCLEOTIDE SEQUENCE [LARGE SCALE GENOMIC DNA]</scope>
    <source>
        <strain evidence="1 2">ATCC 700397</strain>
    </source>
</reference>
<dbReference type="AlphaFoldDB" id="A0A2S7KWS4"/>
<proteinExistence type="predicted"/>
<comment type="caution">
    <text evidence="1">The sequence shown here is derived from an EMBL/GenBank/DDBJ whole genome shotgun (WGS) entry which is preliminary data.</text>
</comment>
<evidence type="ECO:0000313" key="1">
    <source>
        <dbReference type="EMBL" id="PQB07046.1"/>
    </source>
</evidence>
<dbReference type="EMBL" id="MQUA01000013">
    <property type="protein sequence ID" value="PQB07046.1"/>
    <property type="molecule type" value="Genomic_DNA"/>
</dbReference>
<organism evidence="1 2">
    <name type="scientific">Polaribacter filamentus</name>
    <dbReference type="NCBI Taxonomy" id="53483"/>
    <lineage>
        <taxon>Bacteria</taxon>
        <taxon>Pseudomonadati</taxon>
        <taxon>Bacteroidota</taxon>
        <taxon>Flavobacteriia</taxon>
        <taxon>Flavobacteriales</taxon>
        <taxon>Flavobacteriaceae</taxon>
    </lineage>
</organism>
<evidence type="ECO:0000313" key="2">
    <source>
        <dbReference type="Proteomes" id="UP000239522"/>
    </source>
</evidence>
<dbReference type="SUPFAM" id="SSF53448">
    <property type="entry name" value="Nucleotide-diphospho-sugar transferases"/>
    <property type="match status" value="1"/>
</dbReference>
<accession>A0A2S7KWS4</accession>
<dbReference type="OrthoDB" id="1134820at2"/>
<keyword evidence="2" id="KW-1185">Reference proteome</keyword>
<protein>
    <recommendedName>
        <fullName evidence="3">Glycosyltransferase 2-like domain-containing protein</fullName>
    </recommendedName>
</protein>
<dbReference type="RefSeq" id="WP_104809283.1">
    <property type="nucleotide sequence ID" value="NZ_MQUA01000013.1"/>
</dbReference>
<evidence type="ECO:0008006" key="3">
    <source>
        <dbReference type="Google" id="ProtNLM"/>
    </source>
</evidence>
<dbReference type="Gene3D" id="3.90.550.10">
    <property type="entry name" value="Spore Coat Polysaccharide Biosynthesis Protein SpsA, Chain A"/>
    <property type="match status" value="1"/>
</dbReference>
<dbReference type="InterPro" id="IPR029044">
    <property type="entry name" value="Nucleotide-diphossugar_trans"/>
</dbReference>
<dbReference type="Proteomes" id="UP000239522">
    <property type="component" value="Unassembled WGS sequence"/>
</dbReference>
<dbReference type="CDD" id="cd00761">
    <property type="entry name" value="Glyco_tranf_GTA_type"/>
    <property type="match status" value="1"/>
</dbReference>
<sequence length="142" mass="16125">MNSGVIIVFSNDESEISRFDKRYLSSINTNKICFVNNASSDNTLSLLKDIQFKSKKSISILDIKHDKGLKSAIKSGARLLSSETEFDFIVYLKSNMLESLIGLTAFLKNFQENKQDYKALPTRSNRNVLFNVFSISELLNKE</sequence>
<gene>
    <name evidence="1" type="ORF">BST83_07715</name>
</gene>
<name>A0A2S7KWS4_9FLAO</name>